<evidence type="ECO:0000313" key="8">
    <source>
        <dbReference type="Proteomes" id="UP000233556"/>
    </source>
</evidence>
<feature type="domain" description="Maestro-like HEAT-repeats" evidence="5">
    <location>
        <begin position="54"/>
        <end position="176"/>
    </location>
</feature>
<dbReference type="EMBL" id="KZ520835">
    <property type="protein sequence ID" value="PKU28385.1"/>
    <property type="molecule type" value="Genomic_DNA"/>
</dbReference>
<dbReference type="PANTHER" id="PTHR23120:SF42">
    <property type="entry name" value="MAESTRO HEAT-LIKE REPEAT FAMILY MEMBER 3"/>
    <property type="match status" value="1"/>
</dbReference>
<evidence type="ECO:0000256" key="1">
    <source>
        <dbReference type="ARBA" id="ARBA00022737"/>
    </source>
</evidence>
<proteinExistence type="predicted"/>
<dbReference type="InterPro" id="IPR016024">
    <property type="entry name" value="ARM-type_fold"/>
</dbReference>
<evidence type="ECO:0000259" key="5">
    <source>
        <dbReference type="Pfam" id="PF21047"/>
    </source>
</evidence>
<dbReference type="PANTHER" id="PTHR23120">
    <property type="entry name" value="MAESTRO-RELATED HEAT DOMAIN-CONTAINING"/>
    <property type="match status" value="1"/>
</dbReference>
<keyword evidence="8" id="KW-1185">Reference proteome</keyword>
<dbReference type="PROSITE" id="PS50077">
    <property type="entry name" value="HEAT_REPEAT"/>
    <property type="match status" value="1"/>
</dbReference>
<dbReference type="InterPro" id="IPR011989">
    <property type="entry name" value="ARM-like"/>
</dbReference>
<dbReference type="InterPro" id="IPR045206">
    <property type="entry name" value="Maestro_heat-like_prot"/>
</dbReference>
<keyword evidence="4" id="KW-0732">Signal</keyword>
<dbReference type="PROSITE" id="PS50176">
    <property type="entry name" value="ARM_REPEAT"/>
    <property type="match status" value="1"/>
</dbReference>
<dbReference type="InterPro" id="IPR021133">
    <property type="entry name" value="HEAT_type_2"/>
</dbReference>
<dbReference type="Pfam" id="PF23227">
    <property type="entry name" value="HEAT_MROH2B_C"/>
    <property type="match status" value="1"/>
</dbReference>
<feature type="repeat" description="ARM" evidence="3">
    <location>
        <begin position="400"/>
        <end position="427"/>
    </location>
</feature>
<dbReference type="Pfam" id="PF21047">
    <property type="entry name" value="HEAT_Maestro"/>
    <property type="match status" value="1"/>
</dbReference>
<reference evidence="8" key="1">
    <citation type="submission" date="2017-11" db="EMBL/GenBank/DDBJ databases">
        <authorList>
            <person name="Lima N.C."/>
            <person name="Parody-Merino A.M."/>
            <person name="Battley P.F."/>
            <person name="Fidler A.E."/>
            <person name="Prosdocimi F."/>
        </authorList>
    </citation>
    <scope>NUCLEOTIDE SEQUENCE [LARGE SCALE GENOMIC DNA]</scope>
</reference>
<evidence type="ECO:0000256" key="4">
    <source>
        <dbReference type="SAM" id="SignalP"/>
    </source>
</evidence>
<feature type="domain" description="Maestro/Maestro-like HEAT-repeats" evidence="6">
    <location>
        <begin position="362"/>
        <end position="617"/>
    </location>
</feature>
<dbReference type="InterPro" id="IPR048465">
    <property type="entry name" value="Maestro-like_HEAT"/>
</dbReference>
<dbReference type="AlphaFoldDB" id="A0A2I0T3L7"/>
<organism evidence="7 8">
    <name type="scientific">Limosa lapponica baueri</name>
    <dbReference type="NCBI Taxonomy" id="1758121"/>
    <lineage>
        <taxon>Eukaryota</taxon>
        <taxon>Metazoa</taxon>
        <taxon>Chordata</taxon>
        <taxon>Craniata</taxon>
        <taxon>Vertebrata</taxon>
        <taxon>Euteleostomi</taxon>
        <taxon>Archelosauria</taxon>
        <taxon>Archosauria</taxon>
        <taxon>Dinosauria</taxon>
        <taxon>Saurischia</taxon>
        <taxon>Theropoda</taxon>
        <taxon>Coelurosauria</taxon>
        <taxon>Aves</taxon>
        <taxon>Neognathae</taxon>
        <taxon>Neoaves</taxon>
        <taxon>Charadriiformes</taxon>
        <taxon>Scolopacidae</taxon>
        <taxon>Limosa</taxon>
    </lineage>
</organism>
<evidence type="ECO:0000256" key="2">
    <source>
        <dbReference type="PROSITE-ProRule" id="PRU00103"/>
    </source>
</evidence>
<feature type="repeat" description="HEAT" evidence="2">
    <location>
        <begin position="401"/>
        <end position="432"/>
    </location>
</feature>
<gene>
    <name evidence="7" type="ORF">llap_21311</name>
</gene>
<dbReference type="SUPFAM" id="SSF48371">
    <property type="entry name" value="ARM repeat"/>
    <property type="match status" value="1"/>
</dbReference>
<protein>
    <submittedName>
        <fullName evidence="7">Maestro heat-like repeat-containing protein family member 7</fullName>
    </submittedName>
</protein>
<reference evidence="8" key="2">
    <citation type="submission" date="2017-12" db="EMBL/GenBank/DDBJ databases">
        <title>Genome sequence of the Bar-tailed Godwit (Limosa lapponica baueri).</title>
        <authorList>
            <person name="Lima N.C.B."/>
            <person name="Parody-Merino A.M."/>
            <person name="Battley P.F."/>
            <person name="Fidler A.E."/>
            <person name="Prosdocimi F."/>
        </authorList>
    </citation>
    <scope>NUCLEOTIDE SEQUENCE [LARGE SCALE GENOMIC DNA]</scope>
</reference>
<dbReference type="OrthoDB" id="9421177at2759"/>
<feature type="signal peptide" evidence="4">
    <location>
        <begin position="1"/>
        <end position="18"/>
    </location>
</feature>
<accession>A0A2I0T3L7</accession>
<evidence type="ECO:0000259" key="6">
    <source>
        <dbReference type="Pfam" id="PF23227"/>
    </source>
</evidence>
<keyword evidence="1" id="KW-0677">Repeat</keyword>
<sequence>MPSPAVPSSLLFLTLTLCFPSCPGYQAACEDPVLQLERESACTFWPKDSIDPEMIFGSSFLEPERNDFVLTVLENMADPRISDTQLIAKMLEGVLSSPCSELIRVDLVVQTIYGQLRRLRQKPPQDILKSTLLQVASLDPPRVAVALLQVSRICNNTTRAMWNMLACEPSLVEDLLRMLLVVSNQCTRLQSSTGRCKCHDLLAVSSAMHEIFLVPSSRCYVQLVVDELFVSVLFQLFCSLDGTQKGCCYRSSKTRTLEHPSLLRTTVSTAQALFQCLGGASLVEDIERQGAWDMLVSTKTYHNGVAVLTRVLRREVPECCTAVSEQVVIGLLQRWVMKEVTSLIVFVELLDYTDLEHVDGQVLSVLEFHLKNQDMLLRSLAVQSLVLLSRRSEKAAMLQGLLPEVMKLLQDGDGEIMMAALTVLSNLLPVVDWHMAGPVALELVKTLLPLFENESSDVRERSMLLWRDAMEVAVQPRNKQMRKHVQRSLMPLFFHLHDKDHSVAQASWEALLAAAKYLEHRKIRKLLETKQPWRVGESLLSEGHRRRRQYLQQSLPYLRSPQERMREAAVRFLGIAGQQLSDGRQEKLQVIYEALEGAVSDSSLWVSSLASQTLRNLKAAEEEPSSRLRLQALCSWLRRAWRRRRAVISPSRE</sequence>
<dbReference type="InterPro" id="IPR055406">
    <property type="entry name" value="HEAT_Maestro"/>
</dbReference>
<evidence type="ECO:0000313" key="7">
    <source>
        <dbReference type="EMBL" id="PKU28385.1"/>
    </source>
</evidence>
<dbReference type="GO" id="GO:0005737">
    <property type="term" value="C:cytoplasm"/>
    <property type="evidence" value="ECO:0007669"/>
    <property type="project" value="TreeGrafter"/>
</dbReference>
<feature type="chain" id="PRO_5014175067" evidence="4">
    <location>
        <begin position="19"/>
        <end position="653"/>
    </location>
</feature>
<dbReference type="Proteomes" id="UP000233556">
    <property type="component" value="Unassembled WGS sequence"/>
</dbReference>
<evidence type="ECO:0000256" key="3">
    <source>
        <dbReference type="PROSITE-ProRule" id="PRU00259"/>
    </source>
</evidence>
<dbReference type="Gene3D" id="1.25.10.10">
    <property type="entry name" value="Leucine-rich Repeat Variant"/>
    <property type="match status" value="2"/>
</dbReference>
<dbReference type="InterPro" id="IPR000225">
    <property type="entry name" value="Armadillo"/>
</dbReference>
<name>A0A2I0T3L7_LIMLA</name>